<evidence type="ECO:0000313" key="2">
    <source>
        <dbReference type="Proteomes" id="UP000236745"/>
    </source>
</evidence>
<dbReference type="PANTHER" id="PTHR36455:SF1">
    <property type="entry name" value="BLR8292 PROTEIN"/>
    <property type="match status" value="1"/>
</dbReference>
<dbReference type="InterPro" id="IPR008878">
    <property type="entry name" value="Transposase_IS66_Orf2"/>
</dbReference>
<dbReference type="AlphaFoldDB" id="A0A1H6DS55"/>
<dbReference type="NCBIfam" id="NF033819">
    <property type="entry name" value="IS66_TnpB"/>
    <property type="match status" value="1"/>
</dbReference>
<dbReference type="EMBL" id="FNVQ01000009">
    <property type="protein sequence ID" value="SEG88050.1"/>
    <property type="molecule type" value="Genomic_DNA"/>
</dbReference>
<evidence type="ECO:0000313" key="1">
    <source>
        <dbReference type="EMBL" id="SEG88050.1"/>
    </source>
</evidence>
<dbReference type="RefSeq" id="WP_160115590.1">
    <property type="nucleotide sequence ID" value="NZ_FNVQ01000009.1"/>
</dbReference>
<dbReference type="Pfam" id="PF05717">
    <property type="entry name" value="TnpB_IS66"/>
    <property type="match status" value="1"/>
</dbReference>
<gene>
    <name evidence="1" type="ORF">SAMN05444390_10918</name>
</gene>
<protein>
    <submittedName>
        <fullName evidence="1">IS66 Orf2 like protein</fullName>
    </submittedName>
</protein>
<name>A0A1H6DS55_9GAMM</name>
<dbReference type="Proteomes" id="UP000236745">
    <property type="component" value="Unassembled WGS sequence"/>
</dbReference>
<organism evidence="1 2">
    <name type="scientific">Marinobacterium lutimaris</name>
    <dbReference type="NCBI Taxonomy" id="568106"/>
    <lineage>
        <taxon>Bacteria</taxon>
        <taxon>Pseudomonadati</taxon>
        <taxon>Pseudomonadota</taxon>
        <taxon>Gammaproteobacteria</taxon>
        <taxon>Oceanospirillales</taxon>
        <taxon>Oceanospirillaceae</taxon>
        <taxon>Marinobacterium</taxon>
    </lineage>
</organism>
<proteinExistence type="predicted"/>
<keyword evidence="2" id="KW-1185">Reference proteome</keyword>
<reference evidence="1 2" key="1">
    <citation type="submission" date="2016-10" db="EMBL/GenBank/DDBJ databases">
        <authorList>
            <person name="de Groot N.N."/>
        </authorList>
    </citation>
    <scope>NUCLEOTIDE SEQUENCE [LARGE SCALE GENOMIC DNA]</scope>
    <source>
        <strain evidence="1 2">DSM 22012</strain>
    </source>
</reference>
<sequence length="111" mass="12569">MIRIDEIWLATEPMDMRAGPDTALARVIKVFGEARPHCAYLFTNKRGNRMKVLVHDGLGIWLCARRLNQGKFHWAEAWRGDHRVLTAEQLTALVQGLPWQHVGAAGVITQI</sequence>
<dbReference type="OrthoDB" id="4956084at2"/>
<accession>A0A1H6DS55</accession>
<dbReference type="PANTHER" id="PTHR36455">
    <property type="match status" value="1"/>
</dbReference>